<evidence type="ECO:0000256" key="1">
    <source>
        <dbReference type="SAM" id="MobiDB-lite"/>
    </source>
</evidence>
<comment type="caution">
    <text evidence="2">The sequence shown here is derived from an EMBL/GenBank/DDBJ whole genome shotgun (WGS) entry which is preliminary data.</text>
</comment>
<keyword evidence="3" id="KW-1185">Reference proteome</keyword>
<dbReference type="Proteomes" id="UP000765507">
    <property type="component" value="Unassembled WGS sequence"/>
</dbReference>
<accession>A0A8T1SJY0</accession>
<reference evidence="2 3" key="1">
    <citation type="journal article" date="2020" name="G3 (Bethesda)">
        <title>Draft Genome of the Common Snapping Turtle, Chelydra serpentina, a Model for Phenotypic Plasticity in Reptiles.</title>
        <authorList>
            <person name="Das D."/>
            <person name="Singh S.K."/>
            <person name="Bierstedt J."/>
            <person name="Erickson A."/>
            <person name="Galli G.L.J."/>
            <person name="Crossley D.A. 2nd"/>
            <person name="Rhen T."/>
        </authorList>
    </citation>
    <scope>NUCLEOTIDE SEQUENCE [LARGE SCALE GENOMIC DNA]</scope>
    <source>
        <strain evidence="2">KW</strain>
    </source>
</reference>
<evidence type="ECO:0000313" key="3">
    <source>
        <dbReference type="Proteomes" id="UP000765507"/>
    </source>
</evidence>
<feature type="region of interest" description="Disordered" evidence="1">
    <location>
        <begin position="145"/>
        <end position="179"/>
    </location>
</feature>
<protein>
    <submittedName>
        <fullName evidence="2">Uncharacterized protein</fullName>
    </submittedName>
</protein>
<dbReference type="OrthoDB" id="1914839at2759"/>
<gene>
    <name evidence="2" type="ORF">G0U57_006879</name>
</gene>
<organism evidence="2 3">
    <name type="scientific">Chelydra serpentina</name>
    <name type="common">Snapping turtle</name>
    <name type="synonym">Testudo serpentina</name>
    <dbReference type="NCBI Taxonomy" id="8475"/>
    <lineage>
        <taxon>Eukaryota</taxon>
        <taxon>Metazoa</taxon>
        <taxon>Chordata</taxon>
        <taxon>Craniata</taxon>
        <taxon>Vertebrata</taxon>
        <taxon>Euteleostomi</taxon>
        <taxon>Archelosauria</taxon>
        <taxon>Testudinata</taxon>
        <taxon>Testudines</taxon>
        <taxon>Cryptodira</taxon>
        <taxon>Durocryptodira</taxon>
        <taxon>Americhelydia</taxon>
        <taxon>Chelydroidea</taxon>
        <taxon>Chelydridae</taxon>
        <taxon>Chelydra</taxon>
    </lineage>
</organism>
<proteinExistence type="predicted"/>
<feature type="non-terminal residue" evidence="2">
    <location>
        <position position="179"/>
    </location>
</feature>
<evidence type="ECO:0000313" key="2">
    <source>
        <dbReference type="EMBL" id="KAG6928854.1"/>
    </source>
</evidence>
<dbReference type="EMBL" id="JAHGAV010000198">
    <property type="protein sequence ID" value="KAG6928854.1"/>
    <property type="molecule type" value="Genomic_DNA"/>
</dbReference>
<name>A0A8T1SJY0_CHESE</name>
<sequence>MATEGPQFVVKNKEHEKAFKLDKTSKNFFDVGDFHSPKMDDFYDRFLWSLNVPHTIMQVNLLSGSSFASRLPSDSFPREKRMDLPPRQRVGSFVCSTPTSYLDNTAFSRRASYGKTLKDSGLKLNASEISERILRITRAASEWSERRTSCRPVKKDSETTVASTSGTLACKKKPEQKKS</sequence>
<feature type="compositionally biased region" description="Basic and acidic residues" evidence="1">
    <location>
        <begin position="145"/>
        <end position="158"/>
    </location>
</feature>
<dbReference type="AlphaFoldDB" id="A0A8T1SJY0"/>